<sequence>MSAFQAGIESNFCTEVNTALRNRDANKLQSILLLEPPFPPVYQQLIDSLKKKFPGNDSTAEKRLEDVVKRLVTEAGEGEDDDGRPIASWSPMVTFLVGWMAFIRDINIENLLETYERLSDLQQKANSALQHPTKGILMLPTVVGYAKVFSRVAIGLDKHPELIQHLVAASVTDEGHRDTLPEKAANVVRQAFIICLNDRNTAPGGIKAGKPDGKKVGIYKMANICLRILFQADKLESCQTIFDNIYNSSPPLSIYPASERVTYLYYLGRWHFAETNFYEAQLALQEAYDHSPSSPSCKSQRRLILIYLIASNILLGRFPSTAIYTLPEAHDLRARFEPLTRAIRRGDLETFRRITDLDLSHEHAAWFIHYRIFYQLGNYCEVYVWRSLFRKVFLLSGQQGATERSAPTIDLHAVLVAFQYFERRAHMTPGMAHADAGPGRRHITFVLQDFTPPPSSGYIDPDFDGVDGLTPYIKTPDILEIESICGSLVMQGFLNGFISHKSKRFAITGARKAGSALLAGFPNIWEVISKRKSQDVHGWRKQALSDTGGGGGVIRLSGARPAGS</sequence>
<dbReference type="InterPro" id="IPR045114">
    <property type="entry name" value="Csn12-like"/>
</dbReference>
<evidence type="ECO:0000313" key="3">
    <source>
        <dbReference type="Proteomes" id="UP000799428"/>
    </source>
</evidence>
<feature type="region of interest" description="Disordered" evidence="1">
    <location>
        <begin position="542"/>
        <end position="564"/>
    </location>
</feature>
<dbReference type="PANTHER" id="PTHR12732:SF8">
    <property type="entry name" value="NUCLEAR MRNA EXPORT PROTEIN THP1"/>
    <property type="match status" value="1"/>
</dbReference>
<dbReference type="SMART" id="SM00753">
    <property type="entry name" value="PAM"/>
    <property type="match status" value="1"/>
</dbReference>
<dbReference type="OrthoDB" id="5404651at2759"/>
<dbReference type="AlphaFoldDB" id="A0A6G1JRC2"/>
<proteinExistence type="predicted"/>
<name>A0A6G1JRC2_9PLEO</name>
<accession>A0A6G1JRC2</accession>
<evidence type="ECO:0000256" key="1">
    <source>
        <dbReference type="SAM" id="MobiDB-lite"/>
    </source>
</evidence>
<protein>
    <recommendedName>
        <fullName evidence="4">PCI domain-containing protein</fullName>
    </recommendedName>
</protein>
<reference evidence="2" key="1">
    <citation type="journal article" date="2020" name="Stud. Mycol.">
        <title>101 Dothideomycetes genomes: a test case for predicting lifestyles and emergence of pathogens.</title>
        <authorList>
            <person name="Haridas S."/>
            <person name="Albert R."/>
            <person name="Binder M."/>
            <person name="Bloem J."/>
            <person name="Labutti K."/>
            <person name="Salamov A."/>
            <person name="Andreopoulos B."/>
            <person name="Baker S."/>
            <person name="Barry K."/>
            <person name="Bills G."/>
            <person name="Bluhm B."/>
            <person name="Cannon C."/>
            <person name="Castanera R."/>
            <person name="Culley D."/>
            <person name="Daum C."/>
            <person name="Ezra D."/>
            <person name="Gonzalez J."/>
            <person name="Henrissat B."/>
            <person name="Kuo A."/>
            <person name="Liang C."/>
            <person name="Lipzen A."/>
            <person name="Lutzoni F."/>
            <person name="Magnuson J."/>
            <person name="Mondo S."/>
            <person name="Nolan M."/>
            <person name="Ohm R."/>
            <person name="Pangilinan J."/>
            <person name="Park H.-J."/>
            <person name="Ramirez L."/>
            <person name="Alfaro M."/>
            <person name="Sun H."/>
            <person name="Tritt A."/>
            <person name="Yoshinaga Y."/>
            <person name="Zwiers L.-H."/>
            <person name="Turgeon B."/>
            <person name="Goodwin S."/>
            <person name="Spatafora J."/>
            <person name="Crous P."/>
            <person name="Grigoriev I."/>
        </authorList>
    </citation>
    <scope>NUCLEOTIDE SEQUENCE</scope>
    <source>
        <strain evidence="2">CBS 279.74</strain>
    </source>
</reference>
<evidence type="ECO:0008006" key="4">
    <source>
        <dbReference type="Google" id="ProtNLM"/>
    </source>
</evidence>
<gene>
    <name evidence="2" type="ORF">K504DRAFT_444386</name>
</gene>
<dbReference type="GO" id="GO:0003723">
    <property type="term" value="F:RNA binding"/>
    <property type="evidence" value="ECO:0007669"/>
    <property type="project" value="InterPro"/>
</dbReference>
<evidence type="ECO:0000313" key="2">
    <source>
        <dbReference type="EMBL" id="KAF2703156.1"/>
    </source>
</evidence>
<keyword evidence="3" id="KW-1185">Reference proteome</keyword>
<organism evidence="2 3">
    <name type="scientific">Pleomassaria siparia CBS 279.74</name>
    <dbReference type="NCBI Taxonomy" id="1314801"/>
    <lineage>
        <taxon>Eukaryota</taxon>
        <taxon>Fungi</taxon>
        <taxon>Dikarya</taxon>
        <taxon>Ascomycota</taxon>
        <taxon>Pezizomycotina</taxon>
        <taxon>Dothideomycetes</taxon>
        <taxon>Pleosporomycetidae</taxon>
        <taxon>Pleosporales</taxon>
        <taxon>Pleomassariaceae</taxon>
        <taxon>Pleomassaria</taxon>
    </lineage>
</organism>
<dbReference type="PANTHER" id="PTHR12732">
    <property type="entry name" value="UNCHARACTERIZED PROTEASOME COMPONENT REGION PCI-CONTAINING"/>
    <property type="match status" value="1"/>
</dbReference>
<dbReference type="GO" id="GO:0003690">
    <property type="term" value="F:double-stranded DNA binding"/>
    <property type="evidence" value="ECO:0007669"/>
    <property type="project" value="InterPro"/>
</dbReference>
<dbReference type="EMBL" id="MU005789">
    <property type="protein sequence ID" value="KAF2703156.1"/>
    <property type="molecule type" value="Genomic_DNA"/>
</dbReference>
<dbReference type="Proteomes" id="UP000799428">
    <property type="component" value="Unassembled WGS sequence"/>
</dbReference>